<sequence length="146" mass="16343">MRPNTFQANQRWKPPTTPGLGTRPYRVRSESYEHMPVTPLGKYPAIKPRRKISKTGPSLDGHRDDACIAVLVCKFVVGVGGRDRGRGVWVRNSLRWWSNQLPSHRPDMRKLPVSMVRPRAPPPPGTTDSPGPRPEETASKTRDTAA</sequence>
<proteinExistence type="predicted"/>
<dbReference type="EMBL" id="OZ035834">
    <property type="protein sequence ID" value="CAL1576308.1"/>
    <property type="molecule type" value="Genomic_DNA"/>
</dbReference>
<evidence type="ECO:0000313" key="2">
    <source>
        <dbReference type="EMBL" id="CAL1576308.1"/>
    </source>
</evidence>
<accession>A0AAV2JJG6</accession>
<feature type="compositionally biased region" description="Polar residues" evidence="1">
    <location>
        <begin position="1"/>
        <end position="10"/>
    </location>
</feature>
<feature type="compositionally biased region" description="Basic and acidic residues" evidence="1">
    <location>
        <begin position="133"/>
        <end position="146"/>
    </location>
</feature>
<reference evidence="2 3" key="1">
    <citation type="submission" date="2024-04" db="EMBL/GenBank/DDBJ databases">
        <authorList>
            <person name="Waldvogel A.-M."/>
            <person name="Schoenle A."/>
        </authorList>
    </citation>
    <scope>NUCLEOTIDE SEQUENCE [LARGE SCALE GENOMIC DNA]</scope>
</reference>
<feature type="region of interest" description="Disordered" evidence="1">
    <location>
        <begin position="100"/>
        <end position="146"/>
    </location>
</feature>
<dbReference type="AlphaFoldDB" id="A0AAV2JJG6"/>
<evidence type="ECO:0000313" key="3">
    <source>
        <dbReference type="Proteomes" id="UP001497482"/>
    </source>
</evidence>
<evidence type="ECO:0000256" key="1">
    <source>
        <dbReference type="SAM" id="MobiDB-lite"/>
    </source>
</evidence>
<feature type="region of interest" description="Disordered" evidence="1">
    <location>
        <begin position="1"/>
        <end position="24"/>
    </location>
</feature>
<keyword evidence="3" id="KW-1185">Reference proteome</keyword>
<gene>
    <name evidence="2" type="ORF">KC01_LOCUS7746</name>
</gene>
<feature type="region of interest" description="Disordered" evidence="1">
    <location>
        <begin position="39"/>
        <end position="61"/>
    </location>
</feature>
<dbReference type="Proteomes" id="UP001497482">
    <property type="component" value="Chromosome 12"/>
</dbReference>
<protein>
    <submittedName>
        <fullName evidence="2">Uncharacterized protein</fullName>
    </submittedName>
</protein>
<name>A0AAV2JJG6_KNICA</name>
<organism evidence="2 3">
    <name type="scientific">Knipowitschia caucasica</name>
    <name type="common">Caucasian dwarf goby</name>
    <name type="synonym">Pomatoschistus caucasicus</name>
    <dbReference type="NCBI Taxonomy" id="637954"/>
    <lineage>
        <taxon>Eukaryota</taxon>
        <taxon>Metazoa</taxon>
        <taxon>Chordata</taxon>
        <taxon>Craniata</taxon>
        <taxon>Vertebrata</taxon>
        <taxon>Euteleostomi</taxon>
        <taxon>Actinopterygii</taxon>
        <taxon>Neopterygii</taxon>
        <taxon>Teleostei</taxon>
        <taxon>Neoteleostei</taxon>
        <taxon>Acanthomorphata</taxon>
        <taxon>Gobiaria</taxon>
        <taxon>Gobiiformes</taxon>
        <taxon>Gobioidei</taxon>
        <taxon>Gobiidae</taxon>
        <taxon>Gobiinae</taxon>
        <taxon>Knipowitschia</taxon>
    </lineage>
</organism>